<proteinExistence type="predicted"/>
<evidence type="ECO:0000313" key="1">
    <source>
        <dbReference type="EMBL" id="CAG6783194.1"/>
    </source>
</evidence>
<dbReference type="AlphaFoldDB" id="A0A8D9FBA3"/>
<organism evidence="1">
    <name type="scientific">Cacopsylla melanoneura</name>
    <dbReference type="NCBI Taxonomy" id="428564"/>
    <lineage>
        <taxon>Eukaryota</taxon>
        <taxon>Metazoa</taxon>
        <taxon>Ecdysozoa</taxon>
        <taxon>Arthropoda</taxon>
        <taxon>Hexapoda</taxon>
        <taxon>Insecta</taxon>
        <taxon>Pterygota</taxon>
        <taxon>Neoptera</taxon>
        <taxon>Paraneoptera</taxon>
        <taxon>Hemiptera</taxon>
        <taxon>Sternorrhyncha</taxon>
        <taxon>Psylloidea</taxon>
        <taxon>Psyllidae</taxon>
        <taxon>Psyllinae</taxon>
        <taxon>Cacopsylla</taxon>
    </lineage>
</organism>
<name>A0A8D9FBA3_9HEMI</name>
<accession>A0A8D9FBA3</accession>
<protein>
    <submittedName>
        <fullName evidence="1">Uncharacterized protein</fullName>
    </submittedName>
</protein>
<dbReference type="EMBL" id="HBUF01631066">
    <property type="protein sequence ID" value="CAG6783194.1"/>
    <property type="molecule type" value="Transcribed_RNA"/>
</dbReference>
<reference evidence="1" key="1">
    <citation type="submission" date="2021-05" db="EMBL/GenBank/DDBJ databases">
        <authorList>
            <person name="Alioto T."/>
            <person name="Alioto T."/>
            <person name="Gomez Garrido J."/>
        </authorList>
    </citation>
    <scope>NUCLEOTIDE SEQUENCE</scope>
</reference>
<sequence length="105" mass="11900">MSNKVSLISINAFDLKYQISVVYSKEPLTLILWPLFIRSYSISSFYVWITSFCQRIFPIWKPKHFNGLYLKGPLTLIVIPRGVVIGGGRGALGAPLEGRFLIGYF</sequence>